<feature type="region of interest" description="Disordered" evidence="1">
    <location>
        <begin position="69"/>
        <end position="93"/>
    </location>
</feature>
<dbReference type="EMBL" id="BAAASD010000072">
    <property type="protein sequence ID" value="GAA2374383.1"/>
    <property type="molecule type" value="Genomic_DNA"/>
</dbReference>
<evidence type="ECO:0000313" key="3">
    <source>
        <dbReference type="Proteomes" id="UP001500253"/>
    </source>
</evidence>
<keyword evidence="3" id="KW-1185">Reference proteome</keyword>
<protein>
    <submittedName>
        <fullName evidence="2">Uncharacterized protein</fullName>
    </submittedName>
</protein>
<gene>
    <name evidence="2" type="ORF">GCM10010246_81520</name>
</gene>
<dbReference type="Proteomes" id="UP001500253">
    <property type="component" value="Unassembled WGS sequence"/>
</dbReference>
<name>A0ABN3HAP9_9ACTN</name>
<reference evidence="2 3" key="1">
    <citation type="journal article" date="2019" name="Int. J. Syst. Evol. Microbiol.">
        <title>The Global Catalogue of Microorganisms (GCM) 10K type strain sequencing project: providing services to taxonomists for standard genome sequencing and annotation.</title>
        <authorList>
            <consortium name="The Broad Institute Genomics Platform"/>
            <consortium name="The Broad Institute Genome Sequencing Center for Infectious Disease"/>
            <person name="Wu L."/>
            <person name="Ma J."/>
        </authorList>
    </citation>
    <scope>NUCLEOTIDE SEQUENCE [LARGE SCALE GENOMIC DNA]</scope>
    <source>
        <strain evidence="2 3">JCM 4316</strain>
    </source>
</reference>
<comment type="caution">
    <text evidence="2">The sequence shown here is derived from an EMBL/GenBank/DDBJ whole genome shotgun (WGS) entry which is preliminary data.</text>
</comment>
<proteinExistence type="predicted"/>
<organism evidence="2 3">
    <name type="scientific">Streptomyces cuspidosporus</name>
    <dbReference type="NCBI Taxonomy" id="66882"/>
    <lineage>
        <taxon>Bacteria</taxon>
        <taxon>Bacillati</taxon>
        <taxon>Actinomycetota</taxon>
        <taxon>Actinomycetes</taxon>
        <taxon>Kitasatosporales</taxon>
        <taxon>Streptomycetaceae</taxon>
        <taxon>Streptomyces</taxon>
    </lineage>
</organism>
<evidence type="ECO:0000256" key="1">
    <source>
        <dbReference type="SAM" id="MobiDB-lite"/>
    </source>
</evidence>
<accession>A0ABN3HAP9</accession>
<evidence type="ECO:0000313" key="2">
    <source>
        <dbReference type="EMBL" id="GAA2374383.1"/>
    </source>
</evidence>
<sequence>MSLRGPTPHAQGPQILGKDLYRSTLDHLHGCGEQLPCVLVDGLMEPSLRVQGADSMTCMSIWQQVPHEALSQSKEKAEAGKKAHSVAGEPGST</sequence>